<comment type="caution">
    <text evidence="6">The sequence shown here is derived from an EMBL/GenBank/DDBJ whole genome shotgun (WGS) entry which is preliminary data.</text>
</comment>
<feature type="domain" description="Major facilitator superfamily (MFS) profile" evidence="5">
    <location>
        <begin position="23"/>
        <end position="404"/>
    </location>
</feature>
<evidence type="ECO:0000256" key="3">
    <source>
        <dbReference type="ARBA" id="ARBA00023136"/>
    </source>
</evidence>
<dbReference type="Pfam" id="PF07690">
    <property type="entry name" value="MFS_1"/>
    <property type="match status" value="1"/>
</dbReference>
<evidence type="ECO:0000256" key="2">
    <source>
        <dbReference type="ARBA" id="ARBA00022989"/>
    </source>
</evidence>
<feature type="transmembrane region" description="Helical" evidence="4">
    <location>
        <begin position="110"/>
        <end position="134"/>
    </location>
</feature>
<feature type="transmembrane region" description="Helical" evidence="4">
    <location>
        <begin position="60"/>
        <end position="77"/>
    </location>
</feature>
<evidence type="ECO:0000256" key="4">
    <source>
        <dbReference type="SAM" id="Phobius"/>
    </source>
</evidence>
<feature type="transmembrane region" description="Helical" evidence="4">
    <location>
        <begin position="254"/>
        <end position="273"/>
    </location>
</feature>
<feature type="transmembrane region" description="Helical" evidence="4">
    <location>
        <begin position="225"/>
        <end position="242"/>
    </location>
</feature>
<organism evidence="6 7">
    <name type="scientific">Lutibaculum baratangense AMV1</name>
    <dbReference type="NCBI Taxonomy" id="631454"/>
    <lineage>
        <taxon>Bacteria</taxon>
        <taxon>Pseudomonadati</taxon>
        <taxon>Pseudomonadota</taxon>
        <taxon>Alphaproteobacteria</taxon>
        <taxon>Hyphomicrobiales</taxon>
        <taxon>Tepidamorphaceae</taxon>
        <taxon>Lutibaculum</taxon>
    </lineage>
</organism>
<dbReference type="eggNOG" id="COG2271">
    <property type="taxonomic scope" value="Bacteria"/>
</dbReference>
<gene>
    <name evidence="6" type="ORF">N177_3849</name>
</gene>
<feature type="transmembrane region" description="Helical" evidence="4">
    <location>
        <begin position="349"/>
        <end position="372"/>
    </location>
</feature>
<feature type="transmembrane region" description="Helical" evidence="4">
    <location>
        <begin position="177"/>
        <end position="197"/>
    </location>
</feature>
<feature type="transmembrane region" description="Helical" evidence="4">
    <location>
        <begin position="84"/>
        <end position="104"/>
    </location>
</feature>
<dbReference type="STRING" id="631454.N177_3849"/>
<dbReference type="CDD" id="cd17355">
    <property type="entry name" value="MFS_YcxA_like"/>
    <property type="match status" value="1"/>
</dbReference>
<feature type="transmembrane region" description="Helical" evidence="4">
    <location>
        <begin position="313"/>
        <end position="337"/>
    </location>
</feature>
<dbReference type="PROSITE" id="PS50850">
    <property type="entry name" value="MFS"/>
    <property type="match status" value="1"/>
</dbReference>
<sequence length="413" mass="43244">MAQAQLEYGERETVLDGRYSWARLVASLVLATVGNVGLWSVILVLPEVQAEFAVDRGDASLAYTATMIGFAVGNLLLGRAVDRFGITVCIVGAAVALGAGYALAAVSEGLWQFAVLHAGLIGLGASATFAPLIADISHWFDRQRGFAVAITASGNYLAGVVWPMALKDVLAADGWRSAYLVIAIVCVSVMIPLALALRRRPLHVSAAGAVPVPPRQAIDLSPRTLQWLLVAAGVGCCVAMSMPQVHIVAYSADLGYGVAVGAQMLSLMLLGGVASRILSGFVADLIGGVRTLLIGSVLQFLALLFYIPFDGLASLYVVSLIFGLAQGGIVPCYAIIVREYLPAREAGQRVGLVLMSTVMGMALGGWMSGAIYDLTASYQAAFLNGIAFNLVNVAIMLFVLWRTRGPTTAPAAA</sequence>
<name>V4QSF4_9HYPH</name>
<keyword evidence="3 4" id="KW-0472">Membrane</keyword>
<dbReference type="InterPro" id="IPR050327">
    <property type="entry name" value="Proton-linked_MCT"/>
</dbReference>
<keyword evidence="7" id="KW-1185">Reference proteome</keyword>
<feature type="transmembrane region" description="Helical" evidence="4">
    <location>
        <begin position="21"/>
        <end position="45"/>
    </location>
</feature>
<keyword evidence="1 4" id="KW-0812">Transmembrane</keyword>
<dbReference type="Gene3D" id="1.20.1250.20">
    <property type="entry name" value="MFS general substrate transporter like domains"/>
    <property type="match status" value="2"/>
</dbReference>
<dbReference type="EMBL" id="AWXZ01000040">
    <property type="protein sequence ID" value="ESR22712.1"/>
    <property type="molecule type" value="Genomic_DNA"/>
</dbReference>
<accession>V4QSF4</accession>
<dbReference type="PANTHER" id="PTHR11360:SF290">
    <property type="entry name" value="MONOCARBOXYLATE MFS PERMEASE"/>
    <property type="match status" value="1"/>
</dbReference>
<dbReference type="InterPro" id="IPR020846">
    <property type="entry name" value="MFS_dom"/>
</dbReference>
<keyword evidence="2 4" id="KW-1133">Transmembrane helix</keyword>
<proteinExistence type="predicted"/>
<reference evidence="6 7" key="1">
    <citation type="journal article" date="2014" name="Genome Announc.">
        <title>Draft Genome Sequence of Lutibaculum baratangense Strain AMV1T, Isolated from a Mud Volcano in Andamans, India.</title>
        <authorList>
            <person name="Singh A."/>
            <person name="Sreenivas A."/>
            <person name="Sathyanarayana Reddy G."/>
            <person name="Pinnaka A.K."/>
            <person name="Shivaji S."/>
        </authorList>
    </citation>
    <scope>NUCLEOTIDE SEQUENCE [LARGE SCALE GENOMIC DNA]</scope>
    <source>
        <strain evidence="6 7">AMV1</strain>
    </source>
</reference>
<feature type="transmembrane region" description="Helical" evidence="4">
    <location>
        <begin position="285"/>
        <end position="307"/>
    </location>
</feature>
<feature type="transmembrane region" description="Helical" evidence="4">
    <location>
        <begin position="146"/>
        <end position="165"/>
    </location>
</feature>
<dbReference type="Proteomes" id="UP000017819">
    <property type="component" value="Unassembled WGS sequence"/>
</dbReference>
<dbReference type="InterPro" id="IPR036259">
    <property type="entry name" value="MFS_trans_sf"/>
</dbReference>
<dbReference type="GO" id="GO:0022857">
    <property type="term" value="F:transmembrane transporter activity"/>
    <property type="evidence" value="ECO:0007669"/>
    <property type="project" value="InterPro"/>
</dbReference>
<dbReference type="InterPro" id="IPR011701">
    <property type="entry name" value="MFS"/>
</dbReference>
<evidence type="ECO:0000256" key="1">
    <source>
        <dbReference type="ARBA" id="ARBA00022692"/>
    </source>
</evidence>
<dbReference type="PATRIC" id="fig|631454.5.peg.3802"/>
<feature type="transmembrane region" description="Helical" evidence="4">
    <location>
        <begin position="378"/>
        <end position="401"/>
    </location>
</feature>
<dbReference type="SUPFAM" id="SSF103473">
    <property type="entry name" value="MFS general substrate transporter"/>
    <property type="match status" value="1"/>
</dbReference>
<evidence type="ECO:0000313" key="7">
    <source>
        <dbReference type="Proteomes" id="UP000017819"/>
    </source>
</evidence>
<evidence type="ECO:0000313" key="6">
    <source>
        <dbReference type="EMBL" id="ESR22712.1"/>
    </source>
</evidence>
<dbReference type="PANTHER" id="PTHR11360">
    <property type="entry name" value="MONOCARBOXYLATE TRANSPORTER"/>
    <property type="match status" value="1"/>
</dbReference>
<protein>
    <submittedName>
        <fullName evidence="6">Putative oxalate/formate antiporter</fullName>
    </submittedName>
</protein>
<evidence type="ECO:0000259" key="5">
    <source>
        <dbReference type="PROSITE" id="PS50850"/>
    </source>
</evidence>
<dbReference type="AlphaFoldDB" id="V4QSF4"/>